<feature type="compositionally biased region" description="Low complexity" evidence="1">
    <location>
        <begin position="63"/>
        <end position="73"/>
    </location>
</feature>
<dbReference type="KEGG" id="osn:118761651"/>
<proteinExistence type="predicted"/>
<evidence type="ECO:0000256" key="1">
    <source>
        <dbReference type="SAM" id="MobiDB-lite"/>
    </source>
</evidence>
<evidence type="ECO:0000313" key="2">
    <source>
        <dbReference type="Proteomes" id="UP000515154"/>
    </source>
</evidence>
<reference evidence="3" key="1">
    <citation type="submission" date="2025-08" db="UniProtKB">
        <authorList>
            <consortium name="RefSeq"/>
        </authorList>
    </citation>
    <scope>IDENTIFICATION</scope>
</reference>
<dbReference type="AlphaFoldDB" id="A0A7E6EL00"/>
<name>A0A7E6EL00_9MOLL</name>
<feature type="compositionally biased region" description="Basic residues" evidence="1">
    <location>
        <begin position="40"/>
        <end position="62"/>
    </location>
</feature>
<feature type="compositionally biased region" description="Low complexity" evidence="1">
    <location>
        <begin position="28"/>
        <end position="39"/>
    </location>
</feature>
<keyword evidence="2" id="KW-1185">Reference proteome</keyword>
<accession>A0A7E6EL00</accession>
<protein>
    <submittedName>
        <fullName evidence="3">Translation initiation factor IF-2-like</fullName>
    </submittedName>
</protein>
<feature type="region of interest" description="Disordered" evidence="1">
    <location>
        <begin position="1"/>
        <end position="73"/>
    </location>
</feature>
<sequence length="73" mass="7830">CRAPARPRALLRPPAAASRPAAPPPLRPSWRAAPAAAGPRRAHAALCRAHRAASRPRPRRRPAPGSRRSLPRS</sequence>
<organism evidence="2 3">
    <name type="scientific">Octopus sinensis</name>
    <name type="common">East Asian common octopus</name>
    <dbReference type="NCBI Taxonomy" id="2607531"/>
    <lineage>
        <taxon>Eukaryota</taxon>
        <taxon>Metazoa</taxon>
        <taxon>Spiralia</taxon>
        <taxon>Lophotrochozoa</taxon>
        <taxon>Mollusca</taxon>
        <taxon>Cephalopoda</taxon>
        <taxon>Coleoidea</taxon>
        <taxon>Octopodiformes</taxon>
        <taxon>Octopoda</taxon>
        <taxon>Incirrata</taxon>
        <taxon>Octopodidae</taxon>
        <taxon>Octopus</taxon>
    </lineage>
</organism>
<evidence type="ECO:0000313" key="3">
    <source>
        <dbReference type="RefSeq" id="XP_036355645.1"/>
    </source>
</evidence>
<dbReference type="Proteomes" id="UP000515154">
    <property type="component" value="Unplaced"/>
</dbReference>
<feature type="non-terminal residue" evidence="3">
    <location>
        <position position="73"/>
    </location>
</feature>
<feature type="compositionally biased region" description="Low complexity" evidence="1">
    <location>
        <begin position="1"/>
        <end position="20"/>
    </location>
</feature>
<gene>
    <name evidence="3" type="primary">LOC118761651</name>
</gene>
<feature type="non-terminal residue" evidence="3">
    <location>
        <position position="1"/>
    </location>
</feature>
<dbReference type="RefSeq" id="XP_036355645.1">
    <property type="nucleotide sequence ID" value="XM_036499752.1"/>
</dbReference>